<reference evidence="4" key="1">
    <citation type="submission" date="2021-06" db="EMBL/GenBank/DDBJ databases">
        <authorList>
            <person name="Rolland C."/>
        </authorList>
    </citation>
    <scope>NUCLEOTIDE SEQUENCE</scope>
    <source>
        <strain evidence="4">347.936635</strain>
    </source>
</reference>
<feature type="transmembrane region" description="Helical" evidence="2">
    <location>
        <begin position="12"/>
        <end position="33"/>
    </location>
</feature>
<evidence type="ECO:0000313" key="4">
    <source>
        <dbReference type="EMBL" id="QYA18865.1"/>
    </source>
</evidence>
<dbReference type="InterPro" id="IPR011333">
    <property type="entry name" value="SKP1/BTB/POZ_sf"/>
</dbReference>
<organism evidence="4">
    <name type="scientific">Clandestinovirus</name>
    <dbReference type="NCBI Taxonomy" id="2831644"/>
    <lineage>
        <taxon>Viruses</taxon>
    </lineage>
</organism>
<dbReference type="Pfam" id="PF02214">
    <property type="entry name" value="BTB_2"/>
    <property type="match status" value="1"/>
</dbReference>
<dbReference type="GO" id="GO:0051260">
    <property type="term" value="P:protein homooligomerization"/>
    <property type="evidence" value="ECO:0007669"/>
    <property type="project" value="InterPro"/>
</dbReference>
<feature type="domain" description="Potassium channel tetramerisation-type BTB" evidence="3">
    <location>
        <begin position="42"/>
        <end position="131"/>
    </location>
</feature>
<keyword evidence="2" id="KW-0472">Membrane</keyword>
<keyword evidence="2" id="KW-0812">Transmembrane</keyword>
<sequence>MFPYDKHLNHKISVVICHVLCRAVIILLIIATMSKDPLLPVLKLNVSGRLFYIKTSLVMSKPDLPLAKMFNGQMERPYMLDDGFYYIESHPDCFESVLNCYRYGYLEKPDTVHNDLFVSEAIYWGLMDADVKDAVNQANHGPLDDYFGHQEGSPEWEDERPN</sequence>
<dbReference type="SUPFAM" id="SSF54695">
    <property type="entry name" value="POZ domain"/>
    <property type="match status" value="1"/>
</dbReference>
<dbReference type="Gene3D" id="3.30.710.10">
    <property type="entry name" value="Potassium Channel Kv1.1, Chain A"/>
    <property type="match status" value="1"/>
</dbReference>
<feature type="region of interest" description="Disordered" evidence="1">
    <location>
        <begin position="143"/>
        <end position="162"/>
    </location>
</feature>
<protein>
    <submittedName>
        <fullName evidence="4">BTB-POZ domain-containing protein</fullName>
    </submittedName>
</protein>
<dbReference type="EMBL" id="MZ420154">
    <property type="protein sequence ID" value="QYA18865.1"/>
    <property type="molecule type" value="Genomic_DNA"/>
</dbReference>
<accession>A0A8F8KQD1</accession>
<keyword evidence="2" id="KW-1133">Transmembrane helix</keyword>
<name>A0A8F8KQD1_9VIRU</name>
<gene>
    <name evidence="4" type="ORF">KOM_12_597</name>
</gene>
<evidence type="ECO:0000256" key="1">
    <source>
        <dbReference type="SAM" id="MobiDB-lite"/>
    </source>
</evidence>
<proteinExistence type="predicted"/>
<evidence type="ECO:0000256" key="2">
    <source>
        <dbReference type="SAM" id="Phobius"/>
    </source>
</evidence>
<dbReference type="InterPro" id="IPR003131">
    <property type="entry name" value="T1-type_BTB"/>
</dbReference>
<evidence type="ECO:0000259" key="3">
    <source>
        <dbReference type="Pfam" id="PF02214"/>
    </source>
</evidence>